<name>A0ACB9LKB4_9MYRT</name>
<keyword evidence="2" id="KW-1185">Reference proteome</keyword>
<dbReference type="EMBL" id="CM042890">
    <property type="protein sequence ID" value="KAI4311754.1"/>
    <property type="molecule type" value="Genomic_DNA"/>
</dbReference>
<comment type="caution">
    <text evidence="1">The sequence shown here is derived from an EMBL/GenBank/DDBJ whole genome shotgun (WGS) entry which is preliminary data.</text>
</comment>
<evidence type="ECO:0000313" key="1">
    <source>
        <dbReference type="EMBL" id="KAI4311754.1"/>
    </source>
</evidence>
<protein>
    <submittedName>
        <fullName evidence="1">Uncharacterized protein</fullName>
    </submittedName>
</protein>
<accession>A0ACB9LKB4</accession>
<organism evidence="1 2">
    <name type="scientific">Melastoma candidum</name>
    <dbReference type="NCBI Taxonomy" id="119954"/>
    <lineage>
        <taxon>Eukaryota</taxon>
        <taxon>Viridiplantae</taxon>
        <taxon>Streptophyta</taxon>
        <taxon>Embryophyta</taxon>
        <taxon>Tracheophyta</taxon>
        <taxon>Spermatophyta</taxon>
        <taxon>Magnoliopsida</taxon>
        <taxon>eudicotyledons</taxon>
        <taxon>Gunneridae</taxon>
        <taxon>Pentapetalae</taxon>
        <taxon>rosids</taxon>
        <taxon>malvids</taxon>
        <taxon>Myrtales</taxon>
        <taxon>Melastomataceae</taxon>
        <taxon>Melastomatoideae</taxon>
        <taxon>Melastomateae</taxon>
        <taxon>Melastoma</taxon>
    </lineage>
</organism>
<evidence type="ECO:0000313" key="2">
    <source>
        <dbReference type="Proteomes" id="UP001057402"/>
    </source>
</evidence>
<dbReference type="Proteomes" id="UP001057402">
    <property type="component" value="Chromosome 11"/>
</dbReference>
<sequence>MNGGIPTSDPVLILDYGSQYTHLITRRIRSLSVFSLCISGTSPLIILELYVDFFSTKIKERDRVMQTFERDLHLPVTCVDATEKFLGELKGVEDPEIKREIIGKEFINIFDNFAHDLETKLGTKPTYLVQGTLYPDVIESCPPPGSGMTHSHTIKSHHNVGGLPKNMTLKLIEPFKLLFRDEVRELGKILNVLEGFLKRRPFPGPGLAVRVLGDVTKNNALEILRQVDEIFIQSIKDAGLYDSIWQAFAVFLPVRSVGVQGDQRTHSHVVALRAVTSQDGMTADWYHFEHRFLDDAARKISNNVRGVNRVVQDITSKPPSTIEWE</sequence>
<gene>
    <name evidence="1" type="ORF">MLD38_036627</name>
</gene>
<reference evidence="2" key="1">
    <citation type="journal article" date="2023" name="Front. Plant Sci.">
        <title>Chromosomal-level genome assembly of Melastoma candidum provides insights into trichome evolution.</title>
        <authorList>
            <person name="Zhong Y."/>
            <person name="Wu W."/>
            <person name="Sun C."/>
            <person name="Zou P."/>
            <person name="Liu Y."/>
            <person name="Dai S."/>
            <person name="Zhou R."/>
        </authorList>
    </citation>
    <scope>NUCLEOTIDE SEQUENCE [LARGE SCALE GENOMIC DNA]</scope>
</reference>
<proteinExistence type="predicted"/>